<evidence type="ECO:0000313" key="2">
    <source>
        <dbReference type="EMBL" id="KAJ6221670.1"/>
    </source>
</evidence>
<accession>A0A9Q0M9G8</accession>
<proteinExistence type="predicted"/>
<reference evidence="2" key="1">
    <citation type="submission" date="2022-12" db="EMBL/GenBank/DDBJ databases">
        <title>Genome assemblies of Blomia tropicalis.</title>
        <authorList>
            <person name="Cui Y."/>
        </authorList>
    </citation>
    <scope>NUCLEOTIDE SEQUENCE</scope>
    <source>
        <tissue evidence="2">Adult mites</tissue>
    </source>
</reference>
<comment type="caution">
    <text evidence="2">The sequence shown here is derived from an EMBL/GenBank/DDBJ whole genome shotgun (WGS) entry which is preliminary data.</text>
</comment>
<evidence type="ECO:0000256" key="1">
    <source>
        <dbReference type="SAM" id="MobiDB-lite"/>
    </source>
</evidence>
<feature type="region of interest" description="Disordered" evidence="1">
    <location>
        <begin position="1"/>
        <end position="31"/>
    </location>
</feature>
<gene>
    <name evidence="2" type="ORF">RDWZM_000215</name>
</gene>
<dbReference type="EMBL" id="JAPWDV010000001">
    <property type="protein sequence ID" value="KAJ6221670.1"/>
    <property type="molecule type" value="Genomic_DNA"/>
</dbReference>
<organism evidence="2 3">
    <name type="scientific">Blomia tropicalis</name>
    <name type="common">Mite</name>
    <dbReference type="NCBI Taxonomy" id="40697"/>
    <lineage>
        <taxon>Eukaryota</taxon>
        <taxon>Metazoa</taxon>
        <taxon>Ecdysozoa</taxon>
        <taxon>Arthropoda</taxon>
        <taxon>Chelicerata</taxon>
        <taxon>Arachnida</taxon>
        <taxon>Acari</taxon>
        <taxon>Acariformes</taxon>
        <taxon>Sarcoptiformes</taxon>
        <taxon>Astigmata</taxon>
        <taxon>Glycyphagoidea</taxon>
        <taxon>Echimyopodidae</taxon>
        <taxon>Blomia</taxon>
    </lineage>
</organism>
<keyword evidence="3" id="KW-1185">Reference proteome</keyword>
<protein>
    <submittedName>
        <fullName evidence="2">Uncharacterized protein</fullName>
    </submittedName>
</protein>
<evidence type="ECO:0000313" key="3">
    <source>
        <dbReference type="Proteomes" id="UP001142055"/>
    </source>
</evidence>
<dbReference type="AlphaFoldDB" id="A0A9Q0M9G8"/>
<dbReference type="Proteomes" id="UP001142055">
    <property type="component" value="Chromosome 1"/>
</dbReference>
<name>A0A9Q0M9G8_BLOTA</name>
<sequence length="118" mass="13745">MRQLAISRADNPYISEQMERSNSTTSDYLTADYGHSSTTPILSLRRNHNYNYFTHKRPSLTELCFEQTTDDDDELECLNNGYGNEENSHNLHDKLIRSPPPNFPDNINQFLFTDLDQQ</sequence>